<feature type="domain" description="Fork-head" evidence="6">
    <location>
        <begin position="250"/>
        <end position="344"/>
    </location>
</feature>
<proteinExistence type="predicted"/>
<evidence type="ECO:0000313" key="7">
    <source>
        <dbReference type="EMBL" id="KAK3764206.1"/>
    </source>
</evidence>
<feature type="compositionally biased region" description="Low complexity" evidence="5">
    <location>
        <begin position="236"/>
        <end position="245"/>
    </location>
</feature>
<dbReference type="SUPFAM" id="SSF46785">
    <property type="entry name" value="Winged helix' DNA-binding domain"/>
    <property type="match status" value="1"/>
</dbReference>
<protein>
    <recommendedName>
        <fullName evidence="6">Fork-head domain-containing protein</fullName>
    </recommendedName>
</protein>
<dbReference type="EMBL" id="JAWDGP010004466">
    <property type="protein sequence ID" value="KAK3764206.1"/>
    <property type="molecule type" value="Genomic_DNA"/>
</dbReference>
<evidence type="ECO:0000256" key="2">
    <source>
        <dbReference type="ARBA" id="ARBA00023125"/>
    </source>
</evidence>
<comment type="caution">
    <text evidence="7">The sequence shown here is derived from an EMBL/GenBank/DDBJ whole genome shotgun (WGS) entry which is preliminary data.</text>
</comment>
<dbReference type="PRINTS" id="PR00053">
    <property type="entry name" value="FORKHEAD"/>
</dbReference>
<feature type="DNA-binding region" description="Fork-head" evidence="4">
    <location>
        <begin position="250"/>
        <end position="344"/>
    </location>
</feature>
<dbReference type="FunFam" id="1.10.10.10:FF:000071">
    <property type="entry name" value="Forkhead box F1"/>
    <property type="match status" value="1"/>
</dbReference>
<dbReference type="PROSITE" id="PS00658">
    <property type="entry name" value="FORK_HEAD_2"/>
    <property type="match status" value="1"/>
</dbReference>
<keyword evidence="8" id="KW-1185">Reference proteome</keyword>
<dbReference type="AlphaFoldDB" id="A0AAE1DBA6"/>
<dbReference type="InterPro" id="IPR036390">
    <property type="entry name" value="WH_DNA-bd_sf"/>
</dbReference>
<dbReference type="SMART" id="SM00339">
    <property type="entry name" value="FH"/>
    <property type="match status" value="1"/>
</dbReference>
<name>A0AAE1DBA6_9GAST</name>
<dbReference type="InterPro" id="IPR036388">
    <property type="entry name" value="WH-like_DNA-bd_sf"/>
</dbReference>
<dbReference type="InterPro" id="IPR051770">
    <property type="entry name" value="Forkhead_box_regulator"/>
</dbReference>
<evidence type="ECO:0000259" key="6">
    <source>
        <dbReference type="PROSITE" id="PS50039"/>
    </source>
</evidence>
<feature type="region of interest" description="Disordered" evidence="5">
    <location>
        <begin position="445"/>
        <end position="473"/>
    </location>
</feature>
<dbReference type="PANTHER" id="PTHR46262:SF2">
    <property type="entry name" value="FORKHEAD BOX PROTEIN BINIOU"/>
    <property type="match status" value="1"/>
</dbReference>
<dbReference type="InterPro" id="IPR018122">
    <property type="entry name" value="TF_fork_head_CS_1"/>
</dbReference>
<dbReference type="GO" id="GO:0000981">
    <property type="term" value="F:DNA-binding transcription factor activity, RNA polymerase II-specific"/>
    <property type="evidence" value="ECO:0007669"/>
    <property type="project" value="TreeGrafter"/>
</dbReference>
<keyword evidence="3 4" id="KW-0539">Nucleus</keyword>
<dbReference type="GO" id="GO:0009887">
    <property type="term" value="P:animal organ morphogenesis"/>
    <property type="evidence" value="ECO:0007669"/>
    <property type="project" value="TreeGrafter"/>
</dbReference>
<feature type="region of interest" description="Disordered" evidence="5">
    <location>
        <begin position="831"/>
        <end position="891"/>
    </location>
</feature>
<sequence>MSMECLMDHKQHYDTAAIKSYGDSLKQYDSSTIKSYEASLKPYDSNLKPYAYETHLKQYEALSKPSYDTSHLRHYDPSNFKQYEASIKSYEHHARSYESSLKQYESSLRPYESSLKHYEQHPGMLPSLSNGGHDISDLKTSTMPVMKGEPMKDCGDEMCAAQGGLSECSQNGQSNGIPGVASTAMNSNGGIGHDEGDSEDESPSTTTHPSESPEDDDIEGKDGGDAGSGDGGSGNGNKKSSGVGVRRSEKPPYSYIALIVMAIQSSPTKRCTLSEIYQFLQQRFPFFRGSYQGWKNSVRHNLSLNECFIKLPKGIGRPGKGHFWTIDPAAEFMFEEGSFRRRPRGFRRKCQALKPFGMLNGMGGGMGGAAMMGHYEFMSGSPHGTAMGPMGMSCGSMAAGGQMSAYDPYSHHNMYAAGTSMQQMGMAPAYGSYNRYGQSPVAGCGSGAAMSSVHPPPPPPPPPGFQSPVSSLSSMASMTNMSLPSMANFHQGMSNLHGMSGFNHPSYPHGHSSHHVGHQTPYVQGSMDYSHLAGGGHLGTNPLSNVPPGAPSTPGALGYPSHASSTPALTPPAYDRRGDGGVGRDVVSHMRGTPVAELGETMTSSSASASSVPLSSPASSSIAAAATSSFLSSSALSSSVTSSSPRAGLLPSTSEVNLPTQDSTSSSLVGLPGKYAGGHNLPSSPYPSRESSLMMDTTAYHMRSGGMPDSSAMYPSPTKDPSSSSSSSSLHHHQQSIRGEDSSGLYSKEGIHQINGEDDNVDGIYSKDSSGGSRTSVGEGAPDTHGMYSNKDISYGIRAGMEASDLYNNNYHQHNSKHSFLNNFKDSNGSVSTAGYTRNENSTPLGGDPLREGAMSMYSHNHMQHPQQQQQHHQQQHNTGRDSNLYGPADYNASSINTAGAASSGNYQWGNISASGRVGSGQALRSGYTGHHSGGGAVKQQPISPAGSTGSLQSMSPPSSSDQSPYPAGGRPGLAAGLAGESVDLSVGGE</sequence>
<reference evidence="7" key="1">
    <citation type="journal article" date="2023" name="G3 (Bethesda)">
        <title>A reference genome for the long-term kleptoplast-retaining sea slug Elysia crispata morphotype clarki.</title>
        <authorList>
            <person name="Eastman K.E."/>
            <person name="Pendleton A.L."/>
            <person name="Shaikh M.A."/>
            <person name="Suttiyut T."/>
            <person name="Ogas R."/>
            <person name="Tomko P."/>
            <person name="Gavelis G."/>
            <person name="Widhalm J.R."/>
            <person name="Wisecaver J.H."/>
        </authorList>
    </citation>
    <scope>NUCLEOTIDE SEQUENCE</scope>
    <source>
        <strain evidence="7">ECLA1</strain>
    </source>
</reference>
<evidence type="ECO:0000313" key="8">
    <source>
        <dbReference type="Proteomes" id="UP001283361"/>
    </source>
</evidence>
<feature type="region of interest" description="Disordered" evidence="5">
    <location>
        <begin position="169"/>
        <end position="247"/>
    </location>
</feature>
<keyword evidence="2 4" id="KW-0238">DNA-binding</keyword>
<feature type="region of interest" description="Disordered" evidence="5">
    <location>
        <begin position="923"/>
        <end position="990"/>
    </location>
</feature>
<feature type="compositionally biased region" description="Gly residues" evidence="5">
    <location>
        <begin position="225"/>
        <end position="235"/>
    </location>
</feature>
<feature type="compositionally biased region" description="Pro residues" evidence="5">
    <location>
        <begin position="454"/>
        <end position="465"/>
    </location>
</feature>
<dbReference type="InterPro" id="IPR030456">
    <property type="entry name" value="TF_fork_head_CS_2"/>
</dbReference>
<dbReference type="InterPro" id="IPR001766">
    <property type="entry name" value="Fork_head_dom"/>
</dbReference>
<dbReference type="PROSITE" id="PS00657">
    <property type="entry name" value="FORK_HEAD_1"/>
    <property type="match status" value="1"/>
</dbReference>
<dbReference type="Proteomes" id="UP001283361">
    <property type="component" value="Unassembled WGS sequence"/>
</dbReference>
<feature type="compositionally biased region" description="Polar residues" evidence="5">
    <location>
        <begin position="831"/>
        <end position="844"/>
    </location>
</feature>
<feature type="compositionally biased region" description="Polar residues" evidence="5">
    <location>
        <begin position="651"/>
        <end position="668"/>
    </location>
</feature>
<feature type="region of interest" description="Disordered" evidence="5">
    <location>
        <begin position="500"/>
        <end position="587"/>
    </location>
</feature>
<evidence type="ECO:0000256" key="1">
    <source>
        <dbReference type="ARBA" id="ARBA00004123"/>
    </source>
</evidence>
<organism evidence="7 8">
    <name type="scientific">Elysia crispata</name>
    <name type="common">lettuce slug</name>
    <dbReference type="NCBI Taxonomy" id="231223"/>
    <lineage>
        <taxon>Eukaryota</taxon>
        <taxon>Metazoa</taxon>
        <taxon>Spiralia</taxon>
        <taxon>Lophotrochozoa</taxon>
        <taxon>Mollusca</taxon>
        <taxon>Gastropoda</taxon>
        <taxon>Heterobranchia</taxon>
        <taxon>Euthyneura</taxon>
        <taxon>Panpulmonata</taxon>
        <taxon>Sacoglossa</taxon>
        <taxon>Placobranchoidea</taxon>
        <taxon>Plakobranchidae</taxon>
        <taxon>Elysia</taxon>
    </lineage>
</organism>
<accession>A0AAE1DBA6</accession>
<feature type="compositionally biased region" description="Low complexity" evidence="5">
    <location>
        <begin position="948"/>
        <end position="980"/>
    </location>
</feature>
<dbReference type="Pfam" id="PF00250">
    <property type="entry name" value="Forkhead"/>
    <property type="match status" value="1"/>
</dbReference>
<dbReference type="Gene3D" id="1.10.10.10">
    <property type="entry name" value="Winged helix-like DNA-binding domain superfamily/Winged helix DNA-binding domain"/>
    <property type="match status" value="1"/>
</dbReference>
<dbReference type="PROSITE" id="PS50039">
    <property type="entry name" value="FORK_HEAD_3"/>
    <property type="match status" value="1"/>
</dbReference>
<evidence type="ECO:0000256" key="3">
    <source>
        <dbReference type="ARBA" id="ARBA00023242"/>
    </source>
</evidence>
<feature type="compositionally biased region" description="Polar residues" evidence="5">
    <location>
        <begin position="767"/>
        <end position="776"/>
    </location>
</feature>
<evidence type="ECO:0000256" key="5">
    <source>
        <dbReference type="SAM" id="MobiDB-lite"/>
    </source>
</evidence>
<comment type="subcellular location">
    <subcellularLocation>
        <location evidence="1 4">Nucleus</location>
    </subcellularLocation>
</comment>
<feature type="region of interest" description="Disordered" evidence="5">
    <location>
        <begin position="636"/>
        <end position="789"/>
    </location>
</feature>
<feature type="compositionally biased region" description="Low complexity" evidence="5">
    <location>
        <begin position="636"/>
        <end position="645"/>
    </location>
</feature>
<gene>
    <name evidence="7" type="ORF">RRG08_044132</name>
</gene>
<evidence type="ECO:0000256" key="4">
    <source>
        <dbReference type="PROSITE-ProRule" id="PRU00089"/>
    </source>
</evidence>
<dbReference type="GO" id="GO:0000978">
    <property type="term" value="F:RNA polymerase II cis-regulatory region sequence-specific DNA binding"/>
    <property type="evidence" value="ECO:0007669"/>
    <property type="project" value="TreeGrafter"/>
</dbReference>
<dbReference type="PANTHER" id="PTHR46262">
    <property type="entry name" value="FORKHEAD BOX PROTEIN BINIOU"/>
    <property type="match status" value="1"/>
</dbReference>
<feature type="compositionally biased region" description="Low complexity" evidence="5">
    <location>
        <begin position="860"/>
        <end position="877"/>
    </location>
</feature>
<dbReference type="GO" id="GO:0005634">
    <property type="term" value="C:nucleus"/>
    <property type="evidence" value="ECO:0007669"/>
    <property type="project" value="UniProtKB-SubCell"/>
</dbReference>